<dbReference type="GO" id="GO:0004129">
    <property type="term" value="F:cytochrome-c oxidase activity"/>
    <property type="evidence" value="ECO:0007669"/>
    <property type="project" value="InterPro"/>
</dbReference>
<keyword evidence="6" id="KW-0479">Metal-binding</keyword>
<feature type="transmembrane region" description="Helical" evidence="7">
    <location>
        <begin position="467"/>
        <end position="493"/>
    </location>
</feature>
<evidence type="ECO:0000256" key="7">
    <source>
        <dbReference type="SAM" id="Phobius"/>
    </source>
</evidence>
<feature type="transmembrane region" description="Helical" evidence="7">
    <location>
        <begin position="186"/>
        <end position="208"/>
    </location>
</feature>
<reference evidence="9 10" key="2">
    <citation type="journal article" date="2014" name="FEMS Microbiol. Lett.">
        <title>Draft genomic DNA sequence of the facultatively methylotrophic bacterium Acidomonas methanolica type strain MB58.</title>
        <authorList>
            <person name="Higashiura N."/>
            <person name="Hadano H."/>
            <person name="Hirakawa H."/>
            <person name="Matsutani M."/>
            <person name="Takabe S."/>
            <person name="Matsushita K."/>
            <person name="Azuma Y."/>
        </authorList>
    </citation>
    <scope>NUCLEOTIDE SEQUENCE [LARGE SCALE GENOMIC DNA]</scope>
    <source>
        <strain evidence="9 10">MB58</strain>
    </source>
</reference>
<dbReference type="Gene3D" id="1.20.210.10">
    <property type="entry name" value="Cytochrome c oxidase-like, subunit I domain"/>
    <property type="match status" value="1"/>
</dbReference>
<protein>
    <submittedName>
        <fullName evidence="9">Cytochrome c oxidase subunit 1</fullName>
    </submittedName>
</protein>
<keyword evidence="6" id="KW-0813">Transport</keyword>
<keyword evidence="6" id="KW-0249">Electron transport</keyword>
<dbReference type="PANTHER" id="PTHR10422:SF40">
    <property type="entry name" value="CYTOCHROME C OXIDASE SUBUNIT I"/>
    <property type="match status" value="1"/>
</dbReference>
<dbReference type="GO" id="GO:0016020">
    <property type="term" value="C:membrane"/>
    <property type="evidence" value="ECO:0007669"/>
    <property type="project" value="UniProtKB-SubCell"/>
</dbReference>
<evidence type="ECO:0000256" key="5">
    <source>
        <dbReference type="ARBA" id="ARBA00023136"/>
    </source>
</evidence>
<keyword evidence="5 7" id="KW-0472">Membrane</keyword>
<gene>
    <name evidence="9" type="ORF">Amme_031_055</name>
</gene>
<dbReference type="InterPro" id="IPR000883">
    <property type="entry name" value="Cyt_C_Oxase_1"/>
</dbReference>
<comment type="subcellular location">
    <subcellularLocation>
        <location evidence="1">Membrane</location>
        <topology evidence="1">Multi-pass membrane protein</topology>
    </subcellularLocation>
</comment>
<dbReference type="PROSITE" id="PS00077">
    <property type="entry name" value="COX1_CUB"/>
    <property type="match status" value="1"/>
</dbReference>
<feature type="transmembrane region" description="Helical" evidence="7">
    <location>
        <begin position="420"/>
        <end position="447"/>
    </location>
</feature>
<dbReference type="InterPro" id="IPR036927">
    <property type="entry name" value="Cyt_c_oxase-like_su1_sf"/>
</dbReference>
<dbReference type="Pfam" id="PF00115">
    <property type="entry name" value="COX1"/>
    <property type="match status" value="1"/>
</dbReference>
<feature type="transmembrane region" description="Helical" evidence="7">
    <location>
        <begin position="147"/>
        <end position="166"/>
    </location>
</feature>
<organism evidence="9 10">
    <name type="scientific">Acidomonas methanolica NBRC 104435</name>
    <dbReference type="NCBI Taxonomy" id="1231351"/>
    <lineage>
        <taxon>Bacteria</taxon>
        <taxon>Pseudomonadati</taxon>
        <taxon>Pseudomonadota</taxon>
        <taxon>Alphaproteobacteria</taxon>
        <taxon>Acetobacterales</taxon>
        <taxon>Acetobacteraceae</taxon>
        <taxon>Acidomonas</taxon>
    </lineage>
</organism>
<evidence type="ECO:0000259" key="8">
    <source>
        <dbReference type="PROSITE" id="PS50855"/>
    </source>
</evidence>
<name>A0A023D341_ACIMT</name>
<dbReference type="InterPro" id="IPR023615">
    <property type="entry name" value="Cyt_c_Oxase_su1_BS"/>
</dbReference>
<feature type="transmembrane region" description="Helical" evidence="7">
    <location>
        <begin position="295"/>
        <end position="322"/>
    </location>
</feature>
<keyword evidence="3 6" id="KW-0812">Transmembrane</keyword>
<feature type="transmembrane region" description="Helical" evidence="7">
    <location>
        <begin position="542"/>
        <end position="565"/>
    </location>
</feature>
<keyword evidence="4 7" id="KW-1133">Transmembrane helix</keyword>
<evidence type="ECO:0000256" key="1">
    <source>
        <dbReference type="ARBA" id="ARBA00004141"/>
    </source>
</evidence>
<dbReference type="PRINTS" id="PR01165">
    <property type="entry name" value="CYCOXIDASEI"/>
</dbReference>
<feature type="transmembrane region" description="Helical" evidence="7">
    <location>
        <begin position="343"/>
        <end position="367"/>
    </location>
</feature>
<feature type="transmembrane region" description="Helical" evidence="7">
    <location>
        <begin position="265"/>
        <end position="283"/>
    </location>
</feature>
<evidence type="ECO:0000256" key="4">
    <source>
        <dbReference type="ARBA" id="ARBA00022989"/>
    </source>
</evidence>
<feature type="transmembrane region" description="Helical" evidence="7">
    <location>
        <begin position="387"/>
        <end position="408"/>
    </location>
</feature>
<accession>A0A023D341</accession>
<keyword evidence="6" id="KW-0408">Iron</keyword>
<proteinExistence type="inferred from homology"/>
<dbReference type="InterPro" id="IPR023616">
    <property type="entry name" value="Cyt_c_oxase-like_su1_dom"/>
</dbReference>
<keyword evidence="10" id="KW-1185">Reference proteome</keyword>
<reference evidence="10" key="1">
    <citation type="journal article" date="2014" name="FEMS Microbiol. Lett.">
        <title>Draft Genomic DNA Sequence of the Facultatively Methylotrophic Bacterium Acidomonas methanolica type strain MB58.</title>
        <authorList>
            <person name="Higashiura N."/>
            <person name="Hadano H."/>
            <person name="Hirakawa H."/>
            <person name="Matsutani M."/>
            <person name="Takabe S."/>
            <person name="Matsushita K."/>
            <person name="Azuma Y."/>
        </authorList>
    </citation>
    <scope>NUCLEOTIDE SEQUENCE [LARGE SCALE GENOMIC DNA]</scope>
    <source>
        <strain evidence="10">MB58</strain>
    </source>
</reference>
<evidence type="ECO:0000256" key="3">
    <source>
        <dbReference type="ARBA" id="ARBA00022692"/>
    </source>
</evidence>
<feature type="transmembrane region" description="Helical" evidence="7">
    <location>
        <begin position="228"/>
        <end position="253"/>
    </location>
</feature>
<evidence type="ECO:0000256" key="6">
    <source>
        <dbReference type="RuleBase" id="RU000370"/>
    </source>
</evidence>
<keyword evidence="6" id="KW-0349">Heme</keyword>
<feature type="transmembrane region" description="Helical" evidence="7">
    <location>
        <begin position="67"/>
        <end position="94"/>
    </location>
</feature>
<dbReference type="SUPFAM" id="SSF81442">
    <property type="entry name" value="Cytochrome c oxidase subunit I-like"/>
    <property type="match status" value="1"/>
</dbReference>
<feature type="domain" description="Cytochrome oxidase subunit I profile" evidence="8">
    <location>
        <begin position="22"/>
        <end position="504"/>
    </location>
</feature>
<feature type="transmembrane region" description="Helical" evidence="7">
    <location>
        <begin position="106"/>
        <end position="127"/>
    </location>
</feature>
<dbReference type="GO" id="GO:0009060">
    <property type="term" value="P:aerobic respiration"/>
    <property type="evidence" value="ECO:0007669"/>
    <property type="project" value="InterPro"/>
</dbReference>
<dbReference type="AlphaFoldDB" id="A0A023D341"/>
<evidence type="ECO:0000313" key="10">
    <source>
        <dbReference type="Proteomes" id="UP000019760"/>
    </source>
</evidence>
<dbReference type="EMBL" id="BAND01000031">
    <property type="protein sequence ID" value="GAJ28593.1"/>
    <property type="molecule type" value="Genomic_DNA"/>
</dbReference>
<dbReference type="OrthoDB" id="9764568at2"/>
<dbReference type="Proteomes" id="UP000019760">
    <property type="component" value="Unassembled WGS sequence"/>
</dbReference>
<evidence type="ECO:0000256" key="2">
    <source>
        <dbReference type="ARBA" id="ARBA00022660"/>
    </source>
</evidence>
<evidence type="ECO:0000313" key="9">
    <source>
        <dbReference type="EMBL" id="GAJ28593.1"/>
    </source>
</evidence>
<dbReference type="PANTHER" id="PTHR10422">
    <property type="entry name" value="CYTOCHROME C OXIDASE SUBUNIT 1"/>
    <property type="match status" value="1"/>
</dbReference>
<dbReference type="GO" id="GO:0020037">
    <property type="term" value="F:heme binding"/>
    <property type="evidence" value="ECO:0007669"/>
    <property type="project" value="InterPro"/>
</dbReference>
<keyword evidence="2 6" id="KW-0679">Respiratory chain</keyword>
<comment type="similarity">
    <text evidence="6">Belongs to the heme-copper respiratory oxidase family.</text>
</comment>
<feature type="transmembrane region" description="Helical" evidence="7">
    <location>
        <begin position="25"/>
        <end position="47"/>
    </location>
</feature>
<dbReference type="PROSITE" id="PS50855">
    <property type="entry name" value="COX1"/>
    <property type="match status" value="1"/>
</dbReference>
<comment type="caution">
    <text evidence="9">The sequence shown here is derived from an EMBL/GenBank/DDBJ whole genome shotgun (WGS) entry which is preliminary data.</text>
</comment>
<sequence length="577" mass="63375">MSAHLSTPAAVAVPRPDVLAAERRMMLAFLVVGFSALLLGAGIGPLQALNYSGHNLYPALRPFFQSYYQGLTIHGVMNGYVFTFFVICGLLVYLPARELGITPNMTLWRGSFVIMLIGTGLVLAAMFDNSSNVLWTFYPPLKGSPLFYFGLTALGLGSTLPLPILLQMRSAWKKQRPGEVTPLVTYMALITMLMWDVSTIGIMTELVIQMDPWSLGLIHTVDPAISRTLYWLTGHPIVYFWLMPAYVSWYGLLANQLGGRLASDAMGRLTFVLMLIFSLPVGSHHQFADPGFSPIWRGILVVLTMSVAFPSLITAFTMGLTLEFAGRKRGGKGILGWFKALPWGNPSVAAQVLSMLTFVIGGASGMVNGSWQLDAVVHNTTFIPGHFHMTVGSVVAMTFMGMAFWLIPHLTGRALISRRLALAAAWLWFIGMSTFGIGMQTAGLYGVPRRAWVSALPHEAFHTLYGAAHIPMALIGIGGVILWLAMICFYIVFFGSLLFGRKIEAPAIPFARAFGRSESYSLERPAVPSEHTSSLARAMEPVWFWTGVATLICALSYVPIFWSFLRHMTLSPGWVAW</sequence>
<dbReference type="RefSeq" id="WP_042057359.1">
    <property type="nucleotide sequence ID" value="NZ_BAND01000031.1"/>
</dbReference>